<evidence type="ECO:0000313" key="2">
    <source>
        <dbReference type="Proteomes" id="UP000314294"/>
    </source>
</evidence>
<protein>
    <submittedName>
        <fullName evidence="1">Uncharacterized protein</fullName>
    </submittedName>
</protein>
<gene>
    <name evidence="1" type="ORF">EYF80_040572</name>
</gene>
<sequence length="159" mass="17842">MPQRRRPVGQVWSQRGGVWRPCGPYLVAGLRASGLHRGQAVVVSGDGVVVLDALLGAALFVDLHQRQRRRVVLHQPHLRRDRHHPGHWGGGEELTRVEEAEQLQHPFLSPRLRQAGVVHHQVRVDFAVVAADIETACGRVVFLNYLHSGHEPGDERRND</sequence>
<organism evidence="1 2">
    <name type="scientific">Liparis tanakae</name>
    <name type="common">Tanaka's snailfish</name>
    <dbReference type="NCBI Taxonomy" id="230148"/>
    <lineage>
        <taxon>Eukaryota</taxon>
        <taxon>Metazoa</taxon>
        <taxon>Chordata</taxon>
        <taxon>Craniata</taxon>
        <taxon>Vertebrata</taxon>
        <taxon>Euteleostomi</taxon>
        <taxon>Actinopterygii</taxon>
        <taxon>Neopterygii</taxon>
        <taxon>Teleostei</taxon>
        <taxon>Neoteleostei</taxon>
        <taxon>Acanthomorphata</taxon>
        <taxon>Eupercaria</taxon>
        <taxon>Perciformes</taxon>
        <taxon>Cottioidei</taxon>
        <taxon>Cottales</taxon>
        <taxon>Liparidae</taxon>
        <taxon>Liparis</taxon>
    </lineage>
</organism>
<evidence type="ECO:0000313" key="1">
    <source>
        <dbReference type="EMBL" id="TNN49206.1"/>
    </source>
</evidence>
<dbReference type="EMBL" id="SRLO01000664">
    <property type="protein sequence ID" value="TNN49206.1"/>
    <property type="molecule type" value="Genomic_DNA"/>
</dbReference>
<reference evidence="1 2" key="1">
    <citation type="submission" date="2019-03" db="EMBL/GenBank/DDBJ databases">
        <title>First draft genome of Liparis tanakae, snailfish: a comprehensive survey of snailfish specific genes.</title>
        <authorList>
            <person name="Kim W."/>
            <person name="Song I."/>
            <person name="Jeong J.-H."/>
            <person name="Kim D."/>
            <person name="Kim S."/>
            <person name="Ryu S."/>
            <person name="Song J.Y."/>
            <person name="Lee S.K."/>
        </authorList>
    </citation>
    <scope>NUCLEOTIDE SEQUENCE [LARGE SCALE GENOMIC DNA]</scope>
    <source>
        <tissue evidence="1">Muscle</tissue>
    </source>
</reference>
<proteinExistence type="predicted"/>
<dbReference type="Proteomes" id="UP000314294">
    <property type="component" value="Unassembled WGS sequence"/>
</dbReference>
<comment type="caution">
    <text evidence="1">The sequence shown here is derived from an EMBL/GenBank/DDBJ whole genome shotgun (WGS) entry which is preliminary data.</text>
</comment>
<keyword evidence="2" id="KW-1185">Reference proteome</keyword>
<name>A0A4Z2G6L1_9TELE</name>
<accession>A0A4Z2G6L1</accession>
<dbReference type="AlphaFoldDB" id="A0A4Z2G6L1"/>